<comment type="subunit">
    <text evidence="9">Component of the oligosaccharyltransferase (OST) complex.</text>
</comment>
<comment type="pathway">
    <text evidence="2 9">Protein modification; protein glycosylation.</text>
</comment>
<comment type="caution">
    <text evidence="12">The sequence shown here is derived from an EMBL/GenBank/DDBJ whole genome shotgun (WGS) entry which is preliminary data.</text>
</comment>
<evidence type="ECO:0000313" key="13">
    <source>
        <dbReference type="Proteomes" id="UP000004810"/>
    </source>
</evidence>
<dbReference type="Proteomes" id="UP000004810">
    <property type="component" value="Unassembled WGS sequence"/>
</dbReference>
<comment type="function">
    <text evidence="9">Subunit of the oligosaccharyl transferase (OST) complex that catalyzes the initial transfer of a defined glycan (Glc(3)Man(9)GlcNAc(2) in eukaryotes) from the lipid carrier dolichol-pyrophosphate to an asparagine residue within an Asn-X-Ser/Thr consensus motif in nascent polypeptide chains, the first step in protein N-glycosylation. N-glycosylation occurs cotranslationally and the complex associates with the Sec61 complex at the channel-forming translocon complex that mediates protein translocation across the endoplasmic reticulum (ER).</text>
</comment>
<sequence length="451" mass="50694">MAISWSYLLLATISVVLLQIVPGINSGKILVLVDNFSVRETHSIFLKSLRERGHQLTIKAADDQTLTLTKYGEHLYDHLIIFAPGVDEFGGTINVKAITSFIDDGGNVLVTAGTRVGDALHDLAAENGFEFDENQTFVIDHLNYDTVLDEGDHTTIVADPSNLLSAPMIVGKTRQTNPILFRGVALIADKANLLRLEILSASTTAYSFNPREKIEEYPGAVGRSTLLIGAIQARNNARVLLSGSIAMFSDAFMSANVSKYASETKLQKSGNLELLTELSKWVFMEKGVLRVKSVSHHKACLLSLFSRVGEKSPPREYTIMDNVEYTIEIEELNNGKWEPFKGDDVQLEFTRIDPFIRTTLKNYNGKLKTQFKLPDVYGVFKFMVDYRRIGYTHLLDVQQVSVRPLQHTQYERFIYSAYPYYVSAFSMMIGVVLFSCVFLYHKEPSKDVKKD</sequence>
<dbReference type="GO" id="GO:0018279">
    <property type="term" value="P:protein N-linked glycosylation via asparagine"/>
    <property type="evidence" value="ECO:0007669"/>
    <property type="project" value="UniProtKB-UniRule"/>
</dbReference>
<reference evidence="13" key="1">
    <citation type="submission" date="2012-08" db="EMBL/GenBank/DDBJ databases">
        <title>The Genome Sequence of Wuchereria bancrofti.</title>
        <authorList>
            <person name="Nutman T.B."/>
            <person name="Fink D.L."/>
            <person name="Russ C."/>
            <person name="Young S."/>
            <person name="Zeng Q."/>
            <person name="Koehrsen M."/>
            <person name="Alvarado L."/>
            <person name="Berlin A."/>
            <person name="Chapman S.B."/>
            <person name="Chen Z."/>
            <person name="Freedman E."/>
            <person name="Gellesch M."/>
            <person name="Goldberg J."/>
            <person name="Griggs A."/>
            <person name="Gujja S."/>
            <person name="Heilman E.R."/>
            <person name="Heiman D."/>
            <person name="Hepburn T."/>
            <person name="Howarth C."/>
            <person name="Jen D."/>
            <person name="Larson L."/>
            <person name="Lewis B."/>
            <person name="Mehta T."/>
            <person name="Park D."/>
            <person name="Pearson M."/>
            <person name="Roberts A."/>
            <person name="Saif S."/>
            <person name="Shea T."/>
            <person name="Shenoy N."/>
            <person name="Sisk P."/>
            <person name="Stolte C."/>
            <person name="Sykes S."/>
            <person name="Walk T."/>
            <person name="White J."/>
            <person name="Yandava C."/>
            <person name="Haas B."/>
            <person name="Henn M.R."/>
            <person name="Nusbaum C."/>
            <person name="Birren B."/>
        </authorList>
    </citation>
    <scope>NUCLEOTIDE SEQUENCE [LARGE SCALE GENOMIC DNA]</scope>
    <source>
        <strain evidence="13">NA</strain>
    </source>
</reference>
<dbReference type="AlphaFoldDB" id="J9EY62"/>
<dbReference type="InterPro" id="IPR055459">
    <property type="entry name" value="OST48_MD"/>
</dbReference>
<dbReference type="Pfam" id="PF03345">
    <property type="entry name" value="OST48_N"/>
    <property type="match status" value="1"/>
</dbReference>
<name>J9EY62_WUCBA</name>
<comment type="similarity">
    <text evidence="3 9">Belongs to the DDOST 48 kDa subunit family.</text>
</comment>
<comment type="subcellular location">
    <subcellularLocation>
        <location evidence="1 9">Endoplasmic reticulum membrane</location>
        <topology evidence="1 9">Single-pass type I membrane protein</topology>
    </subcellularLocation>
</comment>
<dbReference type="GO" id="GO:0016740">
    <property type="term" value="F:transferase activity"/>
    <property type="evidence" value="ECO:0007669"/>
    <property type="project" value="UniProtKB-KW"/>
</dbReference>
<evidence type="ECO:0000256" key="1">
    <source>
        <dbReference type="ARBA" id="ARBA00004115"/>
    </source>
</evidence>
<evidence type="ECO:0000256" key="4">
    <source>
        <dbReference type="ARBA" id="ARBA00013350"/>
    </source>
</evidence>
<keyword evidence="5 9" id="KW-0812">Transmembrane</keyword>
<evidence type="ECO:0000256" key="6">
    <source>
        <dbReference type="ARBA" id="ARBA00022824"/>
    </source>
</evidence>
<keyword evidence="8 9" id="KW-0472">Membrane</keyword>
<dbReference type="Pfam" id="PF23358">
    <property type="entry name" value="OST48_MD"/>
    <property type="match status" value="1"/>
</dbReference>
<feature type="domain" description="OST48 middle" evidence="11">
    <location>
        <begin position="307"/>
        <end position="442"/>
    </location>
</feature>
<evidence type="ECO:0000313" key="12">
    <source>
        <dbReference type="EMBL" id="EJW87173.1"/>
    </source>
</evidence>
<keyword evidence="12" id="KW-0808">Transferase</keyword>
<dbReference type="InterPro" id="IPR055457">
    <property type="entry name" value="OST48_N"/>
</dbReference>
<keyword evidence="9" id="KW-0732">Signal</keyword>
<dbReference type="EMBL" id="ADBV01000471">
    <property type="protein sequence ID" value="EJW87173.1"/>
    <property type="molecule type" value="Genomic_DNA"/>
</dbReference>
<feature type="transmembrane region" description="Helical" evidence="9">
    <location>
        <begin position="418"/>
        <end position="440"/>
    </location>
</feature>
<dbReference type="PANTHER" id="PTHR10830:SF0">
    <property type="entry name" value="DOLICHYL-DIPHOSPHOOLIGOSACCHARIDE--PROTEIN GLYCOSYLTRANSFERASE 48 KDA SUBUNIT"/>
    <property type="match status" value="1"/>
</dbReference>
<evidence type="ECO:0000256" key="7">
    <source>
        <dbReference type="ARBA" id="ARBA00022989"/>
    </source>
</evidence>
<evidence type="ECO:0000256" key="5">
    <source>
        <dbReference type="ARBA" id="ARBA00022692"/>
    </source>
</evidence>
<proteinExistence type="inferred from homology"/>
<protein>
    <recommendedName>
        <fullName evidence="4 9">Dolichyl-diphosphooligosaccharide--protein glycosyltransferase 48 kDa subunit</fullName>
        <shortName evidence="9">Oligosaccharyl transferase 48 kDa subunit</shortName>
    </recommendedName>
</protein>
<dbReference type="PANTHER" id="PTHR10830">
    <property type="entry name" value="DOLICHYL-DIPHOSPHOOLIGOSACCHARIDE--PROTEIN GLYCOSYLTRANSFERASE 48 KDA SUBUNIT"/>
    <property type="match status" value="1"/>
</dbReference>
<keyword evidence="6 9" id="KW-0256">Endoplasmic reticulum</keyword>
<evidence type="ECO:0000259" key="10">
    <source>
        <dbReference type="Pfam" id="PF03345"/>
    </source>
</evidence>
<dbReference type="InterPro" id="IPR005013">
    <property type="entry name" value="DDOST_48_kDa_subunit"/>
</dbReference>
<evidence type="ECO:0000256" key="3">
    <source>
        <dbReference type="ARBA" id="ARBA00008743"/>
    </source>
</evidence>
<evidence type="ECO:0000259" key="11">
    <source>
        <dbReference type="Pfam" id="PF23358"/>
    </source>
</evidence>
<evidence type="ECO:0000256" key="8">
    <source>
        <dbReference type="ARBA" id="ARBA00023136"/>
    </source>
</evidence>
<accession>J9EY62</accession>
<keyword evidence="7 9" id="KW-1133">Transmembrane helix</keyword>
<evidence type="ECO:0000256" key="2">
    <source>
        <dbReference type="ARBA" id="ARBA00004922"/>
    </source>
</evidence>
<feature type="chain" id="PRO_5005137082" description="Dolichyl-diphosphooligosaccharide--protein glycosyltransferase 48 kDa subunit" evidence="9">
    <location>
        <begin position="27"/>
        <end position="451"/>
    </location>
</feature>
<gene>
    <name evidence="12" type="ORF">WUBG_01917</name>
</gene>
<feature type="domain" description="OST48 N-terminal" evidence="10">
    <location>
        <begin position="28"/>
        <end position="282"/>
    </location>
</feature>
<dbReference type="GO" id="GO:0008250">
    <property type="term" value="C:oligosaccharyltransferase complex"/>
    <property type="evidence" value="ECO:0007669"/>
    <property type="project" value="TreeGrafter"/>
</dbReference>
<feature type="signal peptide" evidence="9">
    <location>
        <begin position="1"/>
        <end position="26"/>
    </location>
</feature>
<evidence type="ECO:0000256" key="9">
    <source>
        <dbReference type="RuleBase" id="RU361142"/>
    </source>
</evidence>
<dbReference type="UniPathway" id="UPA00378"/>
<organism evidence="12 13">
    <name type="scientific">Wuchereria bancrofti</name>
    <dbReference type="NCBI Taxonomy" id="6293"/>
    <lineage>
        <taxon>Eukaryota</taxon>
        <taxon>Metazoa</taxon>
        <taxon>Ecdysozoa</taxon>
        <taxon>Nematoda</taxon>
        <taxon>Chromadorea</taxon>
        <taxon>Rhabditida</taxon>
        <taxon>Spirurina</taxon>
        <taxon>Spiruromorpha</taxon>
        <taxon>Filarioidea</taxon>
        <taxon>Onchocercidae</taxon>
        <taxon>Wuchereria</taxon>
    </lineage>
</organism>